<evidence type="ECO:0000313" key="6">
    <source>
        <dbReference type="Proteomes" id="UP000006727"/>
    </source>
</evidence>
<dbReference type="InterPro" id="IPR001841">
    <property type="entry name" value="Znf_RING"/>
</dbReference>
<dbReference type="PaxDb" id="3218-PP1S78_164V6.1"/>
<dbReference type="NCBIfam" id="NF047352">
    <property type="entry name" value="P_loop_sacsin"/>
    <property type="match status" value="2"/>
</dbReference>
<dbReference type="EMBL" id="ABEU02000009">
    <property type="protein sequence ID" value="PNR48285.1"/>
    <property type="molecule type" value="Genomic_DNA"/>
</dbReference>
<dbReference type="InterPro" id="IPR036890">
    <property type="entry name" value="HATPase_C_sf"/>
</dbReference>
<reference evidence="4 6" key="2">
    <citation type="journal article" date="2018" name="Plant J.">
        <title>The Physcomitrella patens chromosome-scale assembly reveals moss genome structure and evolution.</title>
        <authorList>
            <person name="Lang D."/>
            <person name="Ullrich K.K."/>
            <person name="Murat F."/>
            <person name="Fuchs J."/>
            <person name="Jenkins J."/>
            <person name="Haas F.B."/>
            <person name="Piednoel M."/>
            <person name="Gundlach H."/>
            <person name="Van Bel M."/>
            <person name="Meyberg R."/>
            <person name="Vives C."/>
            <person name="Morata J."/>
            <person name="Symeonidi A."/>
            <person name="Hiss M."/>
            <person name="Muchero W."/>
            <person name="Kamisugi Y."/>
            <person name="Saleh O."/>
            <person name="Blanc G."/>
            <person name="Decker E.L."/>
            <person name="van Gessel N."/>
            <person name="Grimwood J."/>
            <person name="Hayes R.D."/>
            <person name="Graham S.W."/>
            <person name="Gunter L.E."/>
            <person name="McDaniel S.F."/>
            <person name="Hoernstein S.N.W."/>
            <person name="Larsson A."/>
            <person name="Li F.W."/>
            <person name="Perroud P.F."/>
            <person name="Phillips J."/>
            <person name="Ranjan P."/>
            <person name="Rokshar D.S."/>
            <person name="Rothfels C.J."/>
            <person name="Schneider L."/>
            <person name="Shu S."/>
            <person name="Stevenson D.W."/>
            <person name="Thummler F."/>
            <person name="Tillich M."/>
            <person name="Villarreal Aguilar J.C."/>
            <person name="Widiez T."/>
            <person name="Wong G.K."/>
            <person name="Wymore A."/>
            <person name="Zhang Y."/>
            <person name="Zimmer A.D."/>
            <person name="Quatrano R.S."/>
            <person name="Mayer K.F.X."/>
            <person name="Goodstein D."/>
            <person name="Casacuberta J.M."/>
            <person name="Vandepoele K."/>
            <person name="Reski R."/>
            <person name="Cuming A.C."/>
            <person name="Tuskan G.A."/>
            <person name="Maumus F."/>
            <person name="Salse J."/>
            <person name="Schmutz J."/>
            <person name="Rensing S.A."/>
        </authorList>
    </citation>
    <scope>NUCLEOTIDE SEQUENCE [LARGE SCALE GENOMIC DNA]</scope>
    <source>
        <strain evidence="5 6">cv. Gransden 2004</strain>
    </source>
</reference>
<protein>
    <recommendedName>
        <fullName evidence="3">RING-type domain-containing protein</fullName>
    </recommendedName>
</protein>
<dbReference type="Gene3D" id="3.30.40.10">
    <property type="entry name" value="Zinc/RING finger domain, C3HC4 (zinc finger)"/>
    <property type="match status" value="1"/>
</dbReference>
<feature type="compositionally biased region" description="Basic and acidic residues" evidence="2">
    <location>
        <begin position="4632"/>
        <end position="4644"/>
    </location>
</feature>
<feature type="region of interest" description="Disordered" evidence="2">
    <location>
        <begin position="3396"/>
        <end position="3460"/>
    </location>
</feature>
<dbReference type="InterPro" id="IPR058210">
    <property type="entry name" value="SACS/Nov_dom"/>
</dbReference>
<dbReference type="EnsemblPlants" id="Pp3c9_15860V3.2">
    <property type="protein sequence ID" value="Pp3c9_15860V3.2"/>
    <property type="gene ID" value="Pp3c9_15860"/>
</dbReference>
<dbReference type="OrthoDB" id="1262810at2759"/>
<reference evidence="4 6" key="1">
    <citation type="journal article" date="2008" name="Science">
        <title>The Physcomitrella genome reveals evolutionary insights into the conquest of land by plants.</title>
        <authorList>
            <person name="Rensing S."/>
            <person name="Lang D."/>
            <person name="Zimmer A."/>
            <person name="Terry A."/>
            <person name="Salamov A."/>
            <person name="Shapiro H."/>
            <person name="Nishiyama T."/>
            <person name="Perroud P.-F."/>
            <person name="Lindquist E."/>
            <person name="Kamisugi Y."/>
            <person name="Tanahashi T."/>
            <person name="Sakakibara K."/>
            <person name="Fujita T."/>
            <person name="Oishi K."/>
            <person name="Shin-I T."/>
            <person name="Kuroki Y."/>
            <person name="Toyoda A."/>
            <person name="Suzuki Y."/>
            <person name="Hashimoto A."/>
            <person name="Yamaguchi K."/>
            <person name="Sugano A."/>
            <person name="Kohara Y."/>
            <person name="Fujiyama A."/>
            <person name="Anterola A."/>
            <person name="Aoki S."/>
            <person name="Ashton N."/>
            <person name="Barbazuk W.B."/>
            <person name="Barker E."/>
            <person name="Bennetzen J."/>
            <person name="Bezanilla M."/>
            <person name="Blankenship R."/>
            <person name="Cho S.H."/>
            <person name="Dutcher S."/>
            <person name="Estelle M."/>
            <person name="Fawcett J.A."/>
            <person name="Gundlach H."/>
            <person name="Hanada K."/>
            <person name="Heyl A."/>
            <person name="Hicks K.A."/>
            <person name="Hugh J."/>
            <person name="Lohr M."/>
            <person name="Mayer K."/>
            <person name="Melkozernov A."/>
            <person name="Murata T."/>
            <person name="Nelson D."/>
            <person name="Pils B."/>
            <person name="Prigge M."/>
            <person name="Reiss B."/>
            <person name="Renner T."/>
            <person name="Rombauts S."/>
            <person name="Rushton P."/>
            <person name="Sanderfoot A."/>
            <person name="Schween G."/>
            <person name="Shiu S.-H."/>
            <person name="Stueber K."/>
            <person name="Theodoulou F.L."/>
            <person name="Tu H."/>
            <person name="Van de Peer Y."/>
            <person name="Verrier P.J."/>
            <person name="Waters E."/>
            <person name="Wood A."/>
            <person name="Yang L."/>
            <person name="Cove D."/>
            <person name="Cuming A."/>
            <person name="Hasebe M."/>
            <person name="Lucas S."/>
            <person name="Mishler D.B."/>
            <person name="Reski R."/>
            <person name="Grigoriev I."/>
            <person name="Quatrano R.S."/>
            <person name="Boore J.L."/>
        </authorList>
    </citation>
    <scope>NUCLEOTIDE SEQUENCE [LARGE SCALE GENOMIC DNA]</scope>
    <source>
        <strain evidence="5 6">cv. Gransden 2004</strain>
    </source>
</reference>
<dbReference type="PROSITE" id="PS50089">
    <property type="entry name" value="ZF_RING_2"/>
    <property type="match status" value="1"/>
</dbReference>
<sequence length="4777" mass="527909">MDPQEFGFAEDFGQKVDLTQRIREVLANYPEGTTILKELIQNADDAGATRVSFCLDRRRHGTNSLAYGPLAEWQGPALLAFNNATFVEEDFVSISRIGDSKKRGQAWKTGRFGVGFNSVYHLSDLPSFVSGRYVVMFDPHCKFLPRVSSANPGKRIDFVSTGALKMYRDQFSPYCAFGCDMESPYPGTLFRFPLRNELQAAVSSLSRQSYSEEDMQNLLKDLFVEGVHSMLFLKSVEVLEIYEWHAEMPEPQQLYSCSIKSPTSELRWHRQAFTRLSKSPAVQSSNAGNHNDVYTLEFVSEVLMGPHEGEKKAESFLIVQSMGAAGSRIGTLAKNAKDHYDLHLLPWACVAAKVASSGQKAREEVALQGQAFCFLPLPVRTGLPVHVNGYFELSSNRRDIWYGADMDRGGKLRSDWNRCLLEDVIAPAFSVLLVEASKHLGHIALCDSLWPCGNFVEPWLAMVKRFYSIAADLPLLYTDAGGGRWITPKQALYHDEEFSDAVGLASALTAEGFPLVRLSTLLRDTLFNFCVPNPRMVLPSLIRSQFRKPGKHSGLVERSNALVILDYCLGDVIDDEAGEILLGLPLIPLANGTLGVFGKRNDVNIFVICKDLEYQLLETLPDKLVDQSIGLNLMERLKNIATTSHTNLYCLSGVILAQLFERLLPPEWNGVEEIEWKPGSNPRHPRQEWLTLVWQYLQRNCKDLSIFKEWPLLPTTSGHLCKLQIHSKIIKAGVWDASLESILIKLGCRILRSDMGIEHPKLSAYVHDSTAAGIVDSVSCVTSQEPQHLARAFETLDAAERLELREFLYDAKWYAGDEMNEERLNIMKAFPIFEVYSGADIRTKINVDLVRSKLFLAPVGVDEALLSSEFLCTYSDRELEWLAGSLKVKHLERPIFYKWRVFNRLHEITPEVRDRMMLSILKELPQLTAVDSSFREALKQLAFVPTASGTLVTPKTLYDPRSPELTALLDNQDLFPAGVFLNDIVLDMLQGLGLRVSVSSETILQSARQVETLLSSDADRAHQKGQELLSYLELNAIRWLPQRPLDDSNKSLGRMFQKVSTIFQSPDLASDATLSRFWHELSSLSWCPVLMHPPHPHLPWPSVGSSVAPPKHVALKEDMWLVSASMRILDGECSKSSVLASKLGWSARPSGRRLAAQLLELGKNHVVVQDLAMSQALATVVPRIYALLNEMLGSDEVEIVKAVLEGSRWVWVGDGFANVQEVAFSGPLHLAPFLRIIPADLAAFKELLLELGVRETLTPTEFALVLSNMAKDKEGASLDPQQLSAAVWLVQHLADLHFNSQEVVAFVPDSNSVLVPALELVYNDAPWLHNSEGSIGGNLTGPTKSVRGPRFVHAKISTDVAERLGVRSLRRMLLAESADSMDLGLHDAAEAFGQHEALTTRLKHIVEMYSDGPGILCELVQNADDAGAREVNFLLDRSEFGTSSVLSPSMADWQGPALYCQNDSVFTSRDLYAISRIGQDSKLERPSAIGRFGLGFNSVYHFTDIPGFISGSNLVMFDPHACNLPGVTPSHPGLKISFVGRGLLEQFPDQLRPYLIFGCDLQRSYPGTLFRFPLRTEKTAANSEIKQGAYTPEDVVALFWSFKSSAEEAVLFLRNVASVSVYVRDSPDKDMELLYQVRRPVTTMVSPVYDFVRGNPQNPIDKDQFYRKLTKTPDSQLPWHCQTVEVSLTMAGMQQSQKWLISTAMGGKRARDQAIALENRPRGFIPWAGIAAPLFTNQSKDAVIKVEKIQDGSMGDKTSNFESKEEFEGRAFCFLPLPVKIGLPVHVNGYFELSSNRRDIWYGDDMAGGGKLRADWNRCLLEDVAAPAYARLLVEAARELGATAMFHALWPTGSVHEPWYSLLKQVYKSVVELDLPVLYTNAIQGKWVSPKRAVFPDNSFAEARELGDALAHAGLPIISAPDAVIAKFREVCPYVRHLTPSMLRRSIAGTRRTLDGPAANVLALKYCLTDVEEKDAGEKLQGLSLVPLCNGSLATIAISGAGERILVTTDEESQLLKNAVPYMLVDSTMANDVFERLRKIAECGTTNLALLTGQVLEELLPRLVPADWRSKSVVAWVPGDGVYPSLEWMQLLWNFLDSSCNDLSVFVEWPLLPTFDGHLISLVKHSRVIRDEGWSENMVSVLQKAGCAILRSDMQIKHASLGEYVHDASAFGILDSLRAAVGGQLQSLAHSLRNASDGELRELRSFLCQSKWFASGKLNASHIEVLRSLPVFESYSRSGRRFTDLPHGKRFFAPHDVSEELLGENFIRAESQKEEEVLAVYLGVTKLNRAVFYRDHLFSNMAQIPVAVTTRAMLAIILDYSKFVEEDPALVNVMSSLPFVLTAQGILEAPERLYDPRVPELQTLLNKDVFFPSGDFADDAVLDVLVELGLKRSLGHSGLLDSARSVAMISSQNPSEAVHRAKALLAHMDDLQIAHESRGVEFEERVLGTTTKQHPTNDEMEAGFWLQLANINWCPVLTWAPDDKLPWQQVTSPIAAPKMVRPKSQMWLVSATMFILDGECRSSGLAAKLGWEDHPNATVLAAQLVELSKQHGKWQNTVVNEANALQELNETFNREVPSLYKLLQEKVGTKDLTFVQEVLAGIPWVWVGEGFVFPKQLAFDSPAHFHPYLHIVPSEIVEFRKLLTIFGVREKFEAIDYVNVLRRIALDMKGGVLAKEQLTFCLRVLEALSEVIPLNVEAHSILASVVMPDDTGILALAKDLIYNDAPWLTKSASGMTGMRRLVHPDIDNELAERLGAKSLRYLSLVDQEMTSNLPCPDTSTISDILSERENRSLLMFDLLEIADCCKARKVHFMYDKREHPRQSLLQPNLGVFQGPALTVAFEGAVLTTEEICSLQTGMPSKLRGQSCQYGTGLLGAYYVTELLFIVSSGCLYLFDPPGQVLAASPNDARATVSGGMPVGKAFALKDTDLAQRFSDQFRPLQISSSLSWARTDATIFRFPLRSKEQVADGKFKDAEECRDTDIASILENFKSRASSALLSLKAVEDVSVTVWEEGEIAPHGLFAVRVDPARALLRNPFQEKKWRNFKYQLTSIFGGSSSACKVHTIDILLTEDGTKLVDKWLVVQCLGSGRTRDMALDRKYLSYDLTPIAGVAAHISRNGSIPDVDIDGCILAPLPVPVVTGLPVTIIGNFLIRQDTTRHLFKSLALPDLSISSSSGPRISFENVAAAWNKELLSCVRDSYVELLQELQRLRQDPSSSRADPPIGRGLDGTYGVPAERAYSFWPRSRAFTSTDLRAVEGQCLVEWLIKPMYARLVELPMWQLHGGAMAKATDGMFLLPPGTKRQGMAPPATVCDFLKAHYRVFAVPWELTKEMEAAGVSAKELTPKMLRSLLKIPTVAAAVPSFVTQVDLLEFCCTDLHTEKPATSRHPSMAYSQLQNEADESGNMQTNSTEVHSIRSSLRQPTGLQVLNNPRLRTPGLLRSDQPAHSEHQAPSMSSDGRDPLEWFSDIGRALADFGTGVMNDISRDGQDASGLVSGTDDDSTLDPSLVLDLKGLLCPTATNQMTKLGMTELWVGSKEQQDLLPSSGSRFVHALCVERTVLADLFHDHVFQNLLKLKPFTSQVLAANLGAALPKHWIPRGAVAAAAPWVGWTMNPMTGPTAEWLRLLWKNINAASSEELALFSQWPLIPAVTSTPVLVRVGQRQLVFVPPSPQQRLPSPAGEDVIADADVDDSTRGYLDLERQHPWLLPLLRNCGVPVYDRRFLDCSILDVCVPPPEKSLAQAVVAIFLALQQAGCLSPSDLAFTPADCDALFRLFASSPSAQSAALGYSSEELNMLRLLPIYKTRTGTYVTLDQHMHCIVPPSMFLQPDDDLCLEYREISEGGALYQALGIPELADHEVMGRFALPGFESQSEREQERILGYLLSNWSSHRQHENLVAVLSETKFVKNLSGDPVMYRPSDLMDPESTLLKRIFADEPSKFPGGQFATGAWLAVLRVAGLRSAIDSPLLLECAKKVESLGKESIYDSELKDDFDSESAGNNGVSSELWITAGMLTEALLSNFASVYGTSFCEALGRIAFVPAERGMPSIGGSSGGRKVLAAYNEVVLVKDWPLAWTCAPILARSNVVPPEFSWGAFRLRHPPPFSTVVKHLKMVGRNGGEDILARWPNGKGMRSVEDAFGDVLKYLTSAWDGLSDSDKDALRALQFIPVANGTRLAAACSLFARLGMDLAPFVFELPSAYLAYVDVLTSLGMTNSPTFESMRALLLQLQHTCGYQRLNPNELRAVLRILTFICDKANRVKSMKSHALPDPAVDAVVPDDGGRLLQAKSCVYPDSAGASLVGKIDSSRVRFVHPHVTEQLCVELGVRKLSEVIVEELDENRSLEMLDSIGDFTRNSIAERLRSSSFADAMWAIVQEASDGIPALKVALSKEKLVKYLGYAADGLWFVRRLYTRFLMLPARTDVTRRYKKDSAILIDDEHGGDIGHRVFEHVDQSRSRILIAVPAQGVTLPDLLAVVLSRLIGSPVSLPVGALFMAPIGSDLSVLNVLRLGLTANNRGKNSMANSGVLGMELVGADAALVQCHPLRPFHAGEIVAWRPDEQGGLRYGRVLHDVRASAGQAMYRLEVETGPSTIKLLLSSQVLSFKGTAAATMAATSLVSEDNVPEAVNSTSILEPVHRLNRDSRSETTPETSEVQESSRGQVAGNVPAAEVVGAVRDMLAAAGLPMGADQISLLEHSLTLQEQLTAVDTALIEEQRRAETAVKEAEAARAAWTCRVCLTNEVDTIVIPCGHVLCQNCSRAVTRCPFCRRSVTISQRLYRP</sequence>
<evidence type="ECO:0000313" key="5">
    <source>
        <dbReference type="EnsemblPlants" id="Pp3c9_15860V3.1"/>
    </source>
</evidence>
<dbReference type="KEGG" id="ppp:112287015"/>
<dbReference type="EnsemblPlants" id="Pp3c9_15860V3.1">
    <property type="protein sequence ID" value="Pp3c9_15860V3.1"/>
    <property type="gene ID" value="Pp3c9_15860"/>
</dbReference>
<dbReference type="Gramene" id="Pp3c9_15860V3.2">
    <property type="protein sequence ID" value="Pp3c9_15860V3.2"/>
    <property type="gene ID" value="Pp3c9_15860"/>
</dbReference>
<dbReference type="GO" id="GO:0030544">
    <property type="term" value="F:Hsp70 protein binding"/>
    <property type="evidence" value="ECO:0000318"/>
    <property type="project" value="GO_Central"/>
</dbReference>
<feature type="compositionally biased region" description="Polar residues" evidence="2">
    <location>
        <begin position="4645"/>
        <end position="4657"/>
    </location>
</feature>
<dbReference type="Proteomes" id="UP000006727">
    <property type="component" value="Chromosome 9"/>
</dbReference>
<dbReference type="Gramene" id="Pp3c9_15860V3.1">
    <property type="protein sequence ID" value="Pp3c9_15860V3.1"/>
    <property type="gene ID" value="Pp3c9_15860"/>
</dbReference>
<dbReference type="GeneID" id="112287015"/>
<dbReference type="FunCoup" id="A0A2K1K3C6">
    <property type="interactions" value="1390"/>
</dbReference>
<dbReference type="InterPro" id="IPR052972">
    <property type="entry name" value="Sacsin_chaperone_reg"/>
</dbReference>
<feature type="region of interest" description="Disordered" evidence="2">
    <location>
        <begin position="4632"/>
        <end position="4659"/>
    </location>
</feature>
<name>A0A2K1K3C6_PHYPA</name>
<evidence type="ECO:0000256" key="1">
    <source>
        <dbReference type="PROSITE-ProRule" id="PRU00175"/>
    </source>
</evidence>
<dbReference type="GO" id="GO:0008270">
    <property type="term" value="F:zinc ion binding"/>
    <property type="evidence" value="ECO:0007669"/>
    <property type="project" value="UniProtKB-KW"/>
</dbReference>
<dbReference type="PANTHER" id="PTHR15600:SF42">
    <property type="entry name" value="SACSIN"/>
    <property type="match status" value="1"/>
</dbReference>
<gene>
    <name evidence="5" type="primary">LOC112287015</name>
    <name evidence="4" type="ORF">PHYPA_012760</name>
</gene>
<dbReference type="SUPFAM" id="SSF57850">
    <property type="entry name" value="RING/U-box"/>
    <property type="match status" value="1"/>
</dbReference>
<organism evidence="4">
    <name type="scientific">Physcomitrium patens</name>
    <name type="common">Spreading-leaved earth moss</name>
    <name type="synonym">Physcomitrella patens</name>
    <dbReference type="NCBI Taxonomy" id="3218"/>
    <lineage>
        <taxon>Eukaryota</taxon>
        <taxon>Viridiplantae</taxon>
        <taxon>Streptophyta</taxon>
        <taxon>Embryophyta</taxon>
        <taxon>Bryophyta</taxon>
        <taxon>Bryophytina</taxon>
        <taxon>Bryopsida</taxon>
        <taxon>Funariidae</taxon>
        <taxon>Funariales</taxon>
        <taxon>Funariaceae</taxon>
        <taxon>Physcomitrium</taxon>
    </lineage>
</organism>
<accession>A0A2K1K3C6</accession>
<feature type="compositionally biased region" description="Polar residues" evidence="2">
    <location>
        <begin position="3396"/>
        <end position="3429"/>
    </location>
</feature>
<dbReference type="RefSeq" id="XP_024385361.1">
    <property type="nucleotide sequence ID" value="XM_024529593.2"/>
</dbReference>
<dbReference type="Pfam" id="PF13920">
    <property type="entry name" value="zf-C3HC4_3"/>
    <property type="match status" value="1"/>
</dbReference>
<dbReference type="InterPro" id="IPR013083">
    <property type="entry name" value="Znf_RING/FYVE/PHD"/>
</dbReference>
<dbReference type="SUPFAM" id="SSF55874">
    <property type="entry name" value="ATPase domain of HSP90 chaperone/DNA topoisomerase II/histidine kinase"/>
    <property type="match status" value="2"/>
</dbReference>
<evidence type="ECO:0000259" key="3">
    <source>
        <dbReference type="PROSITE" id="PS50089"/>
    </source>
</evidence>
<dbReference type="STRING" id="3218.A0A2K1K3C6"/>
<dbReference type="PANTHER" id="PTHR15600">
    <property type="entry name" value="SACSIN"/>
    <property type="match status" value="1"/>
</dbReference>
<proteinExistence type="predicted"/>
<keyword evidence="1" id="KW-0479">Metal-binding</keyword>
<dbReference type="SMART" id="SM00184">
    <property type="entry name" value="RING"/>
    <property type="match status" value="1"/>
</dbReference>
<evidence type="ECO:0000256" key="2">
    <source>
        <dbReference type="SAM" id="MobiDB-lite"/>
    </source>
</evidence>
<keyword evidence="1" id="KW-0862">Zinc</keyword>
<keyword evidence="6" id="KW-1185">Reference proteome</keyword>
<evidence type="ECO:0000313" key="4">
    <source>
        <dbReference type="EMBL" id="PNR48285.1"/>
    </source>
</evidence>
<keyword evidence="1" id="KW-0863">Zinc-finger</keyword>
<dbReference type="Pfam" id="PF25794">
    <property type="entry name" value="SACS"/>
    <property type="match status" value="3"/>
</dbReference>
<reference evidence="5" key="3">
    <citation type="submission" date="2020-12" db="UniProtKB">
        <authorList>
            <consortium name="EnsemblPlants"/>
        </authorList>
    </citation>
    <scope>IDENTIFICATION</scope>
</reference>
<feature type="domain" description="RING-type" evidence="3">
    <location>
        <begin position="4731"/>
        <end position="4765"/>
    </location>
</feature>